<sequence>MATLIQTTCLLLLIGIVHGWTAYPSTSKQRFLSNHFHDSIDNNSSMLSIFENMNKIMTAMNQRFQRLLGVSSFPLDDTDNWMDNRKQLDAVEPNCTTTNSSSLSPRISLQKNRRKKTRNTQTTTCIKELIIDGKKQLYKEMNVTDEKGILISHSKIYQTISINTNNSTMLTDINGYPNVISY</sequence>
<dbReference type="AlphaFoldDB" id="A0A815J1F8"/>
<keyword evidence="1" id="KW-0732">Signal</keyword>
<evidence type="ECO:0000256" key="1">
    <source>
        <dbReference type="SAM" id="SignalP"/>
    </source>
</evidence>
<organism evidence="2 4">
    <name type="scientific">Adineta steineri</name>
    <dbReference type="NCBI Taxonomy" id="433720"/>
    <lineage>
        <taxon>Eukaryota</taxon>
        <taxon>Metazoa</taxon>
        <taxon>Spiralia</taxon>
        <taxon>Gnathifera</taxon>
        <taxon>Rotifera</taxon>
        <taxon>Eurotatoria</taxon>
        <taxon>Bdelloidea</taxon>
        <taxon>Adinetida</taxon>
        <taxon>Adinetidae</taxon>
        <taxon>Adineta</taxon>
    </lineage>
</organism>
<feature type="chain" id="PRO_5036411748" evidence="1">
    <location>
        <begin position="20"/>
        <end position="182"/>
    </location>
</feature>
<accession>A0A815J1F8</accession>
<name>A0A815J1F8_9BILA</name>
<reference evidence="2" key="1">
    <citation type="submission" date="2021-02" db="EMBL/GenBank/DDBJ databases">
        <authorList>
            <person name="Nowell W R."/>
        </authorList>
    </citation>
    <scope>NUCLEOTIDE SEQUENCE</scope>
</reference>
<protein>
    <submittedName>
        <fullName evidence="2">Uncharacterized protein</fullName>
    </submittedName>
</protein>
<evidence type="ECO:0000313" key="4">
    <source>
        <dbReference type="Proteomes" id="UP000663860"/>
    </source>
</evidence>
<comment type="caution">
    <text evidence="2">The sequence shown here is derived from an EMBL/GenBank/DDBJ whole genome shotgun (WGS) entry which is preliminary data.</text>
</comment>
<feature type="signal peptide" evidence="1">
    <location>
        <begin position="1"/>
        <end position="19"/>
    </location>
</feature>
<dbReference type="Proteomes" id="UP000663868">
    <property type="component" value="Unassembled WGS sequence"/>
</dbReference>
<gene>
    <name evidence="2" type="ORF">IZO911_LOCUS38123</name>
    <name evidence="3" type="ORF">KXQ929_LOCUS3977</name>
</gene>
<evidence type="ECO:0000313" key="2">
    <source>
        <dbReference type="EMBL" id="CAF1375828.1"/>
    </source>
</evidence>
<dbReference type="EMBL" id="CAJOBB010000132">
    <property type="protein sequence ID" value="CAF3578037.1"/>
    <property type="molecule type" value="Genomic_DNA"/>
</dbReference>
<dbReference type="Proteomes" id="UP000663860">
    <property type="component" value="Unassembled WGS sequence"/>
</dbReference>
<proteinExistence type="predicted"/>
<evidence type="ECO:0000313" key="3">
    <source>
        <dbReference type="EMBL" id="CAF3578037.1"/>
    </source>
</evidence>
<dbReference type="EMBL" id="CAJNOE010001024">
    <property type="protein sequence ID" value="CAF1375828.1"/>
    <property type="molecule type" value="Genomic_DNA"/>
</dbReference>